<keyword evidence="3" id="KW-1185">Reference proteome</keyword>
<evidence type="ECO:0000313" key="2">
    <source>
        <dbReference type="EMBL" id="MFC7327250.1"/>
    </source>
</evidence>
<dbReference type="Proteomes" id="UP001596540">
    <property type="component" value="Unassembled WGS sequence"/>
</dbReference>
<evidence type="ECO:0000313" key="3">
    <source>
        <dbReference type="Proteomes" id="UP001596540"/>
    </source>
</evidence>
<dbReference type="EMBL" id="JBHTBH010000002">
    <property type="protein sequence ID" value="MFC7327250.1"/>
    <property type="molecule type" value="Genomic_DNA"/>
</dbReference>
<gene>
    <name evidence="2" type="ORF">ACFQRF_05795</name>
</gene>
<organism evidence="2 3">
    <name type="scientific">Marinactinospora rubrisoli</name>
    <dbReference type="NCBI Taxonomy" id="2715399"/>
    <lineage>
        <taxon>Bacteria</taxon>
        <taxon>Bacillati</taxon>
        <taxon>Actinomycetota</taxon>
        <taxon>Actinomycetes</taxon>
        <taxon>Streptosporangiales</taxon>
        <taxon>Nocardiopsidaceae</taxon>
        <taxon>Marinactinospora</taxon>
    </lineage>
</organism>
<dbReference type="RefSeq" id="WP_379869456.1">
    <property type="nucleotide sequence ID" value="NZ_JBHTBH010000002.1"/>
</dbReference>
<sequence>MMTYDVKVIREDRQWVAIVEGLRGGATATRTLAKLDVEVRDVISCLTDTDPDSFGIVWHWGEAIGSDNTEAMDRFAEMRDRLEAARADYERVQSAVVISLRHAGVSVRDAAWLLGISFQRVQQLDAAGR</sequence>
<proteinExistence type="predicted"/>
<accession>A0ABW2KDB7</accession>
<comment type="caution">
    <text evidence="2">The sequence shown here is derived from an EMBL/GenBank/DDBJ whole genome shotgun (WGS) entry which is preliminary data.</text>
</comment>
<reference evidence="3" key="1">
    <citation type="journal article" date="2019" name="Int. J. Syst. Evol. Microbiol.">
        <title>The Global Catalogue of Microorganisms (GCM) 10K type strain sequencing project: providing services to taxonomists for standard genome sequencing and annotation.</title>
        <authorList>
            <consortium name="The Broad Institute Genomics Platform"/>
            <consortium name="The Broad Institute Genome Sequencing Center for Infectious Disease"/>
            <person name="Wu L."/>
            <person name="Ma J."/>
        </authorList>
    </citation>
    <scope>NUCLEOTIDE SEQUENCE [LARGE SCALE GENOMIC DNA]</scope>
    <source>
        <strain evidence="3">CGMCC 4.7382</strain>
    </source>
</reference>
<keyword evidence="1" id="KW-0175">Coiled coil</keyword>
<protein>
    <submittedName>
        <fullName evidence="2">Uncharacterized protein</fullName>
    </submittedName>
</protein>
<feature type="coiled-coil region" evidence="1">
    <location>
        <begin position="68"/>
        <end position="95"/>
    </location>
</feature>
<evidence type="ECO:0000256" key="1">
    <source>
        <dbReference type="SAM" id="Coils"/>
    </source>
</evidence>
<name>A0ABW2KDB7_9ACTN</name>